<feature type="compositionally biased region" description="Basic and acidic residues" evidence="1">
    <location>
        <begin position="127"/>
        <end position="137"/>
    </location>
</feature>
<keyword evidence="3" id="KW-1185">Reference proteome</keyword>
<evidence type="ECO:0000256" key="1">
    <source>
        <dbReference type="SAM" id="MobiDB-lite"/>
    </source>
</evidence>
<gene>
    <name evidence="2" type="ORF">VNI00_013383</name>
</gene>
<proteinExistence type="predicted"/>
<sequence>MTTFSIPAVAKPKENVNQDGQIVQSGFRRFAESEKFVDSNPVYVFDPGTSIVSLPVPDSPTNVVRAADFHERNARPRFGDSEMVNPADCFIRVKSTRYLHPNLESSAPGERIEDFDREDNFDEEENSLDREQKHEEAQTDDEN</sequence>
<dbReference type="Proteomes" id="UP001383192">
    <property type="component" value="Unassembled WGS sequence"/>
</dbReference>
<protein>
    <submittedName>
        <fullName evidence="2">Uncharacterized protein</fullName>
    </submittedName>
</protein>
<name>A0AAW0C084_9AGAR</name>
<evidence type="ECO:0000313" key="3">
    <source>
        <dbReference type="Proteomes" id="UP001383192"/>
    </source>
</evidence>
<dbReference type="EMBL" id="JAYKXP010000067">
    <property type="protein sequence ID" value="KAK7032209.1"/>
    <property type="molecule type" value="Genomic_DNA"/>
</dbReference>
<feature type="compositionally biased region" description="Acidic residues" evidence="1">
    <location>
        <begin position="113"/>
        <end position="126"/>
    </location>
</feature>
<organism evidence="2 3">
    <name type="scientific">Paramarasmius palmivorus</name>
    <dbReference type="NCBI Taxonomy" id="297713"/>
    <lineage>
        <taxon>Eukaryota</taxon>
        <taxon>Fungi</taxon>
        <taxon>Dikarya</taxon>
        <taxon>Basidiomycota</taxon>
        <taxon>Agaricomycotina</taxon>
        <taxon>Agaricomycetes</taxon>
        <taxon>Agaricomycetidae</taxon>
        <taxon>Agaricales</taxon>
        <taxon>Marasmiineae</taxon>
        <taxon>Marasmiaceae</taxon>
        <taxon>Paramarasmius</taxon>
    </lineage>
</organism>
<accession>A0AAW0C084</accession>
<evidence type="ECO:0000313" key="2">
    <source>
        <dbReference type="EMBL" id="KAK7032209.1"/>
    </source>
</evidence>
<feature type="region of interest" description="Disordered" evidence="1">
    <location>
        <begin position="101"/>
        <end position="143"/>
    </location>
</feature>
<comment type="caution">
    <text evidence="2">The sequence shown here is derived from an EMBL/GenBank/DDBJ whole genome shotgun (WGS) entry which is preliminary data.</text>
</comment>
<dbReference type="AlphaFoldDB" id="A0AAW0C084"/>
<reference evidence="2 3" key="1">
    <citation type="submission" date="2024-01" db="EMBL/GenBank/DDBJ databases">
        <title>A draft genome for a cacao thread blight-causing isolate of Paramarasmius palmivorus.</title>
        <authorList>
            <person name="Baruah I.K."/>
            <person name="Bukari Y."/>
            <person name="Amoako-Attah I."/>
            <person name="Meinhardt L.W."/>
            <person name="Bailey B.A."/>
            <person name="Cohen S.P."/>
        </authorList>
    </citation>
    <scope>NUCLEOTIDE SEQUENCE [LARGE SCALE GENOMIC DNA]</scope>
    <source>
        <strain evidence="2 3">GH-12</strain>
    </source>
</reference>